<evidence type="ECO:0000313" key="1">
    <source>
        <dbReference type="EMBL" id="CAH7677320.1"/>
    </source>
</evidence>
<gene>
    <name evidence="1" type="ORF">PPACK8108_LOCUS12457</name>
    <name evidence="2" type="ORF">PPACK8108_LOCUS26047</name>
</gene>
<sequence length="110" mass="12413">MNNIKLAEGCGIVLGAQSLQLLGFAALHAQKWEVKSLNEETGRGASTLARFQVVAHIQLVKYLVRLWLIQGRMSLINDHGFSIHSLSMKGDNNFEVCYKVTWMPRWRSQG</sequence>
<evidence type="ECO:0000313" key="2">
    <source>
        <dbReference type="EMBL" id="CAH7690637.1"/>
    </source>
</evidence>
<dbReference type="EMBL" id="CALTRL010002987">
    <property type="protein sequence ID" value="CAH7677320.1"/>
    <property type="molecule type" value="Genomic_DNA"/>
</dbReference>
<reference evidence="1" key="1">
    <citation type="submission" date="2022-06" db="EMBL/GenBank/DDBJ databases">
        <authorList>
            <consortium name="SYNGENTA / RWTH Aachen University"/>
        </authorList>
    </citation>
    <scope>NUCLEOTIDE SEQUENCE</scope>
</reference>
<evidence type="ECO:0000313" key="3">
    <source>
        <dbReference type="Proteomes" id="UP001153365"/>
    </source>
</evidence>
<proteinExistence type="predicted"/>
<dbReference type="Proteomes" id="UP001153365">
    <property type="component" value="Unassembled WGS sequence"/>
</dbReference>
<accession>A0AAV0B1Z4</accession>
<dbReference type="EMBL" id="CALTRL010006353">
    <property type="protein sequence ID" value="CAH7690637.1"/>
    <property type="molecule type" value="Genomic_DNA"/>
</dbReference>
<organism evidence="1 3">
    <name type="scientific">Phakopsora pachyrhizi</name>
    <name type="common">Asian soybean rust disease fungus</name>
    <dbReference type="NCBI Taxonomy" id="170000"/>
    <lineage>
        <taxon>Eukaryota</taxon>
        <taxon>Fungi</taxon>
        <taxon>Dikarya</taxon>
        <taxon>Basidiomycota</taxon>
        <taxon>Pucciniomycotina</taxon>
        <taxon>Pucciniomycetes</taxon>
        <taxon>Pucciniales</taxon>
        <taxon>Phakopsoraceae</taxon>
        <taxon>Phakopsora</taxon>
    </lineage>
</organism>
<name>A0AAV0B1Z4_PHAPC</name>
<keyword evidence="3" id="KW-1185">Reference proteome</keyword>
<dbReference type="AlphaFoldDB" id="A0AAV0B1Z4"/>
<comment type="caution">
    <text evidence="1">The sequence shown here is derived from an EMBL/GenBank/DDBJ whole genome shotgun (WGS) entry which is preliminary data.</text>
</comment>
<protein>
    <submittedName>
        <fullName evidence="1">Uncharacterized protein</fullName>
    </submittedName>
</protein>